<feature type="region of interest" description="Disordered" evidence="1">
    <location>
        <begin position="101"/>
        <end position="125"/>
    </location>
</feature>
<feature type="transmembrane region" description="Helical" evidence="2">
    <location>
        <begin position="653"/>
        <end position="671"/>
    </location>
</feature>
<evidence type="ECO:0000256" key="1">
    <source>
        <dbReference type="SAM" id="MobiDB-lite"/>
    </source>
</evidence>
<sequence length="778" mass="86296">MDVNQVLDAPQQMHSLPNALGVINEQLLQNQLTPAAPSTLVPKATPILEMFRGINPLEHGLFSIPTALPGPRGSLTLGTSQLMINLELSRMQEQVLSNMKASGTVPAPVSHSSSAESSSSNNDSAGLLTLGSAPWNESSNLDQNFLKALLASTTLCSSTGITSHVAMSDCTSKTLAQQIEEQYKKRMEEEQKSEQSRKRARENSVSVVVNAKCQDVGSRTELASSDVPSPKLQNQGDTDNEIQVIAHHRPPPNPVLAIPTSTAPPASTVLPTSSAIPTSLNLQASSRIAVSTNAQGTSWQQKVSQSMQQLGLLEQKAIIIAAAAQPKPQAPQSRAPQSQVFVMTGAQTESSYQQCFSAEMFDCGYMNEAEIVTEDHIPQNIAQKLHTVMNETLATPGIFGSHQKVYMTIMSTGFEIKIRRTTTKVEFGKLVVVYLHGAADVLGIGFYHNNSKERMKFTILKMNSTEEKKGIAVALLRCCARKYMLTKTFASITNFFSQTTIFCLHLLRVLRAKMSIAHEKELHINENGVYPVVKKLPSPLCCFKVMHIRTGTLWIAYCEIMWIVSQCSFWTAESIVREAFPPYVIIAGFTFTCIQLVLVFFLIQGVRTFRLAYIEVYMIGVCCRMFMFLSFFLTLLFFFIIADDNDEENSDQFFHRFLIIKMIFTCVYTLLKAYALYTAYRCYSYIAKTRRAIVHLTIFEDPGSDPNNHFSHVQRLGNSHNSLRTMLPSSHECRLYGCRVGDPSATSERRDVLGKPCHAKQVPEIPHLQCSSVNGARG</sequence>
<organism evidence="3 4">
    <name type="scientific">Caenorhabditis briggsae</name>
    <dbReference type="NCBI Taxonomy" id="6238"/>
    <lineage>
        <taxon>Eukaryota</taxon>
        <taxon>Metazoa</taxon>
        <taxon>Ecdysozoa</taxon>
        <taxon>Nematoda</taxon>
        <taxon>Chromadorea</taxon>
        <taxon>Rhabditida</taxon>
        <taxon>Rhabditina</taxon>
        <taxon>Rhabditomorpha</taxon>
        <taxon>Rhabditoidea</taxon>
        <taxon>Rhabditidae</taxon>
        <taxon>Peloderinae</taxon>
        <taxon>Caenorhabditis</taxon>
    </lineage>
</organism>
<dbReference type="AlphaFoldDB" id="A0AAE8ZK74"/>
<feature type="compositionally biased region" description="Basic and acidic residues" evidence="1">
    <location>
        <begin position="186"/>
        <end position="197"/>
    </location>
</feature>
<reference evidence="3 4" key="1">
    <citation type="submission" date="2022-05" db="EMBL/GenBank/DDBJ databases">
        <title>Chromosome-level reference genomes for two strains of Caenorhabditis briggsae: an improved platform for comparative genomics.</title>
        <authorList>
            <person name="Stevens L."/>
            <person name="Andersen E.C."/>
        </authorList>
    </citation>
    <scope>NUCLEOTIDE SEQUENCE [LARGE SCALE GENOMIC DNA]</scope>
    <source>
        <strain evidence="3">QX1410_ONT</strain>
        <tissue evidence="3">Whole-organism</tissue>
    </source>
</reference>
<evidence type="ECO:0000313" key="4">
    <source>
        <dbReference type="Proteomes" id="UP000827892"/>
    </source>
</evidence>
<feature type="transmembrane region" description="Helical" evidence="2">
    <location>
        <begin position="489"/>
        <end position="510"/>
    </location>
</feature>
<keyword evidence="2" id="KW-1133">Transmembrane helix</keyword>
<dbReference type="EMBL" id="CP090896">
    <property type="protein sequence ID" value="ULT80135.1"/>
    <property type="molecule type" value="Genomic_DNA"/>
</dbReference>
<feature type="transmembrane region" description="Helical" evidence="2">
    <location>
        <begin position="553"/>
        <end position="571"/>
    </location>
</feature>
<keyword evidence="2" id="KW-0472">Membrane</keyword>
<feature type="transmembrane region" description="Helical" evidence="2">
    <location>
        <begin position="616"/>
        <end position="641"/>
    </location>
</feature>
<accession>A0AAE8ZK74</accession>
<evidence type="ECO:0000313" key="3">
    <source>
        <dbReference type="EMBL" id="ULT80135.1"/>
    </source>
</evidence>
<protein>
    <submittedName>
        <fullName evidence="3">Uncharacterized protein</fullName>
    </submittedName>
</protein>
<evidence type="ECO:0000256" key="2">
    <source>
        <dbReference type="SAM" id="Phobius"/>
    </source>
</evidence>
<name>A0AAE8ZK74_CAEBR</name>
<gene>
    <name evidence="3" type="ORF">L3Y34_010605</name>
</gene>
<feature type="region of interest" description="Disordered" evidence="1">
    <location>
        <begin position="186"/>
        <end position="206"/>
    </location>
</feature>
<feature type="compositionally biased region" description="Low complexity" evidence="1">
    <location>
        <begin position="110"/>
        <end position="125"/>
    </location>
</feature>
<proteinExistence type="predicted"/>
<feature type="transmembrane region" description="Helical" evidence="2">
    <location>
        <begin position="583"/>
        <end position="604"/>
    </location>
</feature>
<dbReference type="Proteomes" id="UP000827892">
    <property type="component" value="Chromosome X"/>
</dbReference>
<keyword evidence="2" id="KW-0812">Transmembrane</keyword>